<dbReference type="InterPro" id="IPR016024">
    <property type="entry name" value="ARM-type_fold"/>
</dbReference>
<feature type="region of interest" description="Disordered" evidence="1">
    <location>
        <begin position="1"/>
        <end position="25"/>
    </location>
</feature>
<proteinExistence type="predicted"/>
<feature type="compositionally biased region" description="Polar residues" evidence="1">
    <location>
        <begin position="1621"/>
        <end position="1630"/>
    </location>
</feature>
<dbReference type="Proteomes" id="UP001611580">
    <property type="component" value="Unassembled WGS sequence"/>
</dbReference>
<dbReference type="SUPFAM" id="SSF48371">
    <property type="entry name" value="ARM repeat"/>
    <property type="match status" value="1"/>
</dbReference>
<evidence type="ECO:0000313" key="2">
    <source>
        <dbReference type="EMBL" id="MFI2489936.1"/>
    </source>
</evidence>
<feature type="region of interest" description="Disordered" evidence="1">
    <location>
        <begin position="1620"/>
        <end position="1644"/>
    </location>
</feature>
<dbReference type="InterPro" id="IPR027417">
    <property type="entry name" value="P-loop_NTPase"/>
</dbReference>
<feature type="region of interest" description="Disordered" evidence="1">
    <location>
        <begin position="265"/>
        <end position="308"/>
    </location>
</feature>
<evidence type="ECO:0000313" key="3">
    <source>
        <dbReference type="Proteomes" id="UP001611580"/>
    </source>
</evidence>
<name>A0ABW7XRN0_9MICO</name>
<gene>
    <name evidence="2" type="ORF">ACH47X_23690</name>
</gene>
<sequence length="1706" mass="186638">MVNPRLELPPSLWSTPDGAWPAPPPVQTKPALLPLEDLSWPNAERLFTRLLETEASVERATLYGLPGQRQGGIDVYARIAPSLQAPTKPGRNYAALQSRKVEKLTAASIASAVDDFLDGEWADRCSRFYYATSVSLRDTKLDAAVRSATDLLEAKGIEFVPWGVDEVSELLRPQPRLVDDFFGRPWVSVFCGEESLRELSRRVSPERARAARDALATLYRGAFRAQGASSTVTGHHTAGLSYVILDAQSVSAEAQISVLAASERPEPSLATAPVQEYSGTSQLMRRREVRPQRRKSLRSTESGSARTPVDGWVESARLRLLIGAPGSGKSSFLMFAATDILTSEPQSVALQRAHGGDLPLWLPFAFLCRHLAEATSHSLVSAIQAWITQQGGNAAWDAVQPALDDERAVQLVDGVDEWSDATSADQALGLVESFVAQRDIGAILTARPYALDKLNWLMPWAKATLAPLTESQQLDLVHRSLTESEGVVDGVTSSPHADTFLAELSRVPALDPLLTTPLFLCVLARSWRGESLPPQRFRLFSELIRLLVDRHPQMRRRASSASGSEFSTAEMLTVLRGVAYQARLDGGSAISSRADMERLFRKELRRDDGLAYPPAEAARIATAALSQAEDEYGLLVPQGIGMVGFLHRVLLDQLAGEHLATLSPGLLEETLRARAGDPTWRDVLIAGLAAQVNSHINASLLTALSNDANVDDIDKYELIAAAIAADVAVAPPRQSVWVKQIIERVNEHPNSGHRIALIKSLVAMTKHVSLRPDLLATFARWLSASHSQPTSALWMLREATVDEMGVLKTLLWGLRHEDEEVQLNAAHAIAIRYAGAADVGAQIATNVRGGARAIDQAFSLLCLGTGWPDSPELPTLITWARAQVTPELRICALHLLREAGAGTDGLTPAEQRWFARFLEHEDLRPREHWSSLAIPFVQRVVAEQPGAASFVLDTLSGNGRNGGNRQFAWLLACTTFSGDDTIKDWVSGELASPDGHGLLLYNLSLIPESWRADPAFALNATATVREGVATPSFNDGAIGLSESLPDNEALEALLPALDSWRPVAVASALLQRFPANERVQAALRERLLGSREAATRLAPVALDVLGAPDGFDALVKLLRAASKEGTDTEGRVVIAMAVADAWSQFVRDQGDPTIAAVMAEYDADELATLCAAVGPGFLTWHVTSVIAAWPTHPAVVKFALRALRHPESIAPGIYDPAPAAIIRTYGSRSTDTANTMTDAVLDQLAYLPPPLREALVDALTQSDLTPTVLIKLLKNWAADPDIWVQRAALAGLIRRVDRDRISANADISQLDDVAQWLRTQVRSELCAYGPDYEDHRQTAWVGMLELNELELHDGLLETIGEPTRPGTELRHILGGLDHEIVDLVNARWESIVDHFGDDIFTLLSAPRAKENSDEEARVKVLRDLSHAQTTHPGITELILREADSNNGFRTSTEYLLWSHRNGRRDLELFLACLDSSAQSRDGYQEPSEAYAALVDADAWDISDDDLRETMRNRPHFDSDPTLRALFCELFPADDASRRMFTELEAWFQAGTPRARRDWLDTLAIAVRASPARLLPIIVERAHKRLVVQDAPPLIPLLTAPLLRRLQQDPDATAAVRAVMNDPSSADTNTPVWAPAHETEDRDAEPSTMAQRIFLLATVLKHAGLLDEHSAVSVRDNLIHESPDLVVLDPFTGVERPLRIVADTLIR</sequence>
<dbReference type="EMBL" id="JBIRYI010000018">
    <property type="protein sequence ID" value="MFI2489936.1"/>
    <property type="molecule type" value="Genomic_DNA"/>
</dbReference>
<comment type="caution">
    <text evidence="2">The sequence shown here is derived from an EMBL/GenBank/DDBJ whole genome shotgun (WGS) entry which is preliminary data.</text>
</comment>
<organism evidence="2 3">
    <name type="scientific">Promicromonospora kroppenstedtii</name>
    <dbReference type="NCBI Taxonomy" id="440482"/>
    <lineage>
        <taxon>Bacteria</taxon>
        <taxon>Bacillati</taxon>
        <taxon>Actinomycetota</taxon>
        <taxon>Actinomycetes</taxon>
        <taxon>Micrococcales</taxon>
        <taxon>Promicromonosporaceae</taxon>
        <taxon>Promicromonospora</taxon>
    </lineage>
</organism>
<accession>A0ABW7XRN0</accession>
<dbReference type="RefSeq" id="WP_397407477.1">
    <property type="nucleotide sequence ID" value="NZ_JBIRYI010000018.1"/>
</dbReference>
<protein>
    <recommendedName>
        <fullName evidence="4">NACHT domain-containing protein</fullName>
    </recommendedName>
</protein>
<reference evidence="2 3" key="1">
    <citation type="submission" date="2024-10" db="EMBL/GenBank/DDBJ databases">
        <title>The Natural Products Discovery Center: Release of the First 8490 Sequenced Strains for Exploring Actinobacteria Biosynthetic Diversity.</title>
        <authorList>
            <person name="Kalkreuter E."/>
            <person name="Kautsar S.A."/>
            <person name="Yang D."/>
            <person name="Bader C.D."/>
            <person name="Teijaro C.N."/>
            <person name="Fluegel L."/>
            <person name="Davis C.M."/>
            <person name="Simpson J.R."/>
            <person name="Lauterbach L."/>
            <person name="Steele A.D."/>
            <person name="Gui C."/>
            <person name="Meng S."/>
            <person name="Li G."/>
            <person name="Viehrig K."/>
            <person name="Ye F."/>
            <person name="Su P."/>
            <person name="Kiefer A.F."/>
            <person name="Nichols A."/>
            <person name="Cepeda A.J."/>
            <person name="Yan W."/>
            <person name="Fan B."/>
            <person name="Jiang Y."/>
            <person name="Adhikari A."/>
            <person name="Zheng C.-J."/>
            <person name="Schuster L."/>
            <person name="Cowan T.M."/>
            <person name="Smanski M.J."/>
            <person name="Chevrette M.G."/>
            <person name="De Carvalho L.P.S."/>
            <person name="Shen B."/>
        </authorList>
    </citation>
    <scope>NUCLEOTIDE SEQUENCE [LARGE SCALE GENOMIC DNA]</scope>
    <source>
        <strain evidence="2 3">NPDC019481</strain>
    </source>
</reference>
<evidence type="ECO:0000256" key="1">
    <source>
        <dbReference type="SAM" id="MobiDB-lite"/>
    </source>
</evidence>
<dbReference type="Gene3D" id="3.40.50.300">
    <property type="entry name" value="P-loop containing nucleotide triphosphate hydrolases"/>
    <property type="match status" value="1"/>
</dbReference>
<evidence type="ECO:0008006" key="4">
    <source>
        <dbReference type="Google" id="ProtNLM"/>
    </source>
</evidence>
<keyword evidence="3" id="KW-1185">Reference proteome</keyword>